<dbReference type="Gene3D" id="3.40.1350.120">
    <property type="match status" value="1"/>
</dbReference>
<dbReference type="AlphaFoldDB" id="A0A9D9HA72"/>
<protein>
    <recommendedName>
        <fullName evidence="1">tRNA nuclease CdiA C-terminal domain-containing protein</fullName>
    </recommendedName>
</protein>
<evidence type="ECO:0000259" key="1">
    <source>
        <dbReference type="Pfam" id="PF18451"/>
    </source>
</evidence>
<name>A0A9D9HA72_9BACT</name>
<accession>A0A9D9HA72</accession>
<reference evidence="2" key="2">
    <citation type="journal article" date="2021" name="PeerJ">
        <title>Extensive microbial diversity within the chicken gut microbiome revealed by metagenomics and culture.</title>
        <authorList>
            <person name="Gilroy R."/>
            <person name="Ravi A."/>
            <person name="Getino M."/>
            <person name="Pursley I."/>
            <person name="Horton D.L."/>
            <person name="Alikhan N.F."/>
            <person name="Baker D."/>
            <person name="Gharbi K."/>
            <person name="Hall N."/>
            <person name="Watson M."/>
            <person name="Adriaenssens E.M."/>
            <person name="Foster-Nyarko E."/>
            <person name="Jarju S."/>
            <person name="Secka A."/>
            <person name="Antonio M."/>
            <person name="Oren A."/>
            <person name="Chaudhuri R.R."/>
            <person name="La Ragione R."/>
            <person name="Hildebrand F."/>
            <person name="Pallen M.J."/>
        </authorList>
    </citation>
    <scope>NUCLEOTIDE SEQUENCE</scope>
    <source>
        <strain evidence="2">D3-1215</strain>
    </source>
</reference>
<dbReference type="Proteomes" id="UP000823637">
    <property type="component" value="Unassembled WGS sequence"/>
</dbReference>
<evidence type="ECO:0000313" key="2">
    <source>
        <dbReference type="EMBL" id="MBO8446850.1"/>
    </source>
</evidence>
<gene>
    <name evidence="2" type="ORF">IAC32_03785</name>
</gene>
<dbReference type="InterPro" id="IPR040559">
    <property type="entry name" value="CdiA_C"/>
</dbReference>
<dbReference type="Pfam" id="PF18451">
    <property type="entry name" value="CdiA_C"/>
    <property type="match status" value="1"/>
</dbReference>
<reference evidence="2" key="1">
    <citation type="submission" date="2020-10" db="EMBL/GenBank/DDBJ databases">
        <authorList>
            <person name="Gilroy R."/>
        </authorList>
    </citation>
    <scope>NUCLEOTIDE SEQUENCE</scope>
    <source>
        <strain evidence="2">D3-1215</strain>
    </source>
</reference>
<evidence type="ECO:0000313" key="3">
    <source>
        <dbReference type="Proteomes" id="UP000823637"/>
    </source>
</evidence>
<dbReference type="EMBL" id="JADIMR010000053">
    <property type="protein sequence ID" value="MBO8446850.1"/>
    <property type="molecule type" value="Genomic_DNA"/>
</dbReference>
<organism evidence="2 3">
    <name type="scientific">Candidatus Enterocola intestinipullorum</name>
    <dbReference type="NCBI Taxonomy" id="2840783"/>
    <lineage>
        <taxon>Bacteria</taxon>
        <taxon>Pseudomonadati</taxon>
        <taxon>Bacteroidota</taxon>
        <taxon>Bacteroidia</taxon>
        <taxon>Bacteroidales</taxon>
        <taxon>Candidatus Enterocola</taxon>
    </lineage>
</organism>
<proteinExistence type="predicted"/>
<sequence>MSVLWAFTHFLNSAGYSVIRSPRGVYEGKNPDFLIQGKLFEGKSLFGLKNYEREYARQAIFNHIKKAKKQADNVILEIPAIVDRKTVYSAIKGYRMISSSKREIWVMWKNKLLKY</sequence>
<comment type="caution">
    <text evidence="2">The sequence shown here is derived from an EMBL/GenBank/DDBJ whole genome shotgun (WGS) entry which is preliminary data.</text>
</comment>
<feature type="domain" description="tRNA nuclease CdiA C-terminal" evidence="1">
    <location>
        <begin position="29"/>
        <end position="93"/>
    </location>
</feature>